<evidence type="ECO:0000256" key="1">
    <source>
        <dbReference type="SAM" id="MobiDB-lite"/>
    </source>
</evidence>
<reference evidence="2 3" key="1">
    <citation type="submission" date="2019-01" db="EMBL/GenBank/DDBJ databases">
        <title>Whole genome shotgun sequencing of Pseudomonas spp. isolated by its ability to degrade furfural.</title>
        <authorList>
            <person name="Donoso R."/>
            <person name="Farkas C."/>
            <person name="Villegas P."/>
            <person name="Gonzales-Toro F."/>
            <person name="Guajardo-Parra M."/>
            <person name="Araya-Nail M."/>
            <person name="Morgante V."/>
            <person name="Perez-Pantoja D."/>
        </authorList>
    </citation>
    <scope>NUCLEOTIDE SEQUENCE [LARGE SCALE GENOMIC DNA]</scope>
    <source>
        <strain evidence="2 3">VN231</strain>
    </source>
</reference>
<feature type="region of interest" description="Disordered" evidence="1">
    <location>
        <begin position="1"/>
        <end position="23"/>
    </location>
</feature>
<dbReference type="AlphaFoldDB" id="A0ABD7RVQ9"/>
<accession>A0ABD7RVQ9</accession>
<gene>
    <name evidence="2" type="ORF">EQ836_16200</name>
</gene>
<dbReference type="Pfam" id="PF09954">
    <property type="entry name" value="DUF2188"/>
    <property type="match status" value="1"/>
</dbReference>
<sequence length="74" mass="8363">MTGKNQHVVPHGESWAVRGAGNERVTKQFDTQREAIEHARSIAINQQSEVLIHNQQGQIRERNSYGNDPYPPKG</sequence>
<proteinExistence type="predicted"/>
<organism evidence="2 3">
    <name type="scientific">Ectopseudomonas mendocina</name>
    <name type="common">Pseudomonas mendocina</name>
    <dbReference type="NCBI Taxonomy" id="300"/>
    <lineage>
        <taxon>Bacteria</taxon>
        <taxon>Pseudomonadati</taxon>
        <taxon>Pseudomonadota</taxon>
        <taxon>Gammaproteobacteria</taxon>
        <taxon>Pseudomonadales</taxon>
        <taxon>Pseudomonadaceae</taxon>
        <taxon>Ectopseudomonas</taxon>
    </lineage>
</organism>
<dbReference type="Proteomes" id="UP000317327">
    <property type="component" value="Unassembled WGS sequence"/>
</dbReference>
<feature type="compositionally biased region" description="Polar residues" evidence="1">
    <location>
        <begin position="47"/>
        <end position="58"/>
    </location>
</feature>
<comment type="caution">
    <text evidence="2">The sequence shown here is derived from an EMBL/GenBank/DDBJ whole genome shotgun (WGS) entry which is preliminary data.</text>
</comment>
<dbReference type="InterPro" id="IPR018691">
    <property type="entry name" value="DUF2188"/>
</dbReference>
<protein>
    <submittedName>
        <fullName evidence="2">DUF2188 domain-containing protein</fullName>
    </submittedName>
</protein>
<feature type="region of interest" description="Disordered" evidence="1">
    <location>
        <begin position="47"/>
        <end position="74"/>
    </location>
</feature>
<evidence type="ECO:0000313" key="2">
    <source>
        <dbReference type="EMBL" id="TRO16873.1"/>
    </source>
</evidence>
<dbReference type="RefSeq" id="WP_143502294.1">
    <property type="nucleotide sequence ID" value="NZ_JBBYXD010000008.1"/>
</dbReference>
<dbReference type="EMBL" id="SCFV01000007">
    <property type="protein sequence ID" value="TRO16873.1"/>
    <property type="molecule type" value="Genomic_DNA"/>
</dbReference>
<name>A0ABD7RVQ9_ECTME</name>
<evidence type="ECO:0000313" key="3">
    <source>
        <dbReference type="Proteomes" id="UP000317327"/>
    </source>
</evidence>